<dbReference type="GO" id="GO:0016787">
    <property type="term" value="F:hydrolase activity"/>
    <property type="evidence" value="ECO:0007669"/>
    <property type="project" value="UniProtKB-KW"/>
</dbReference>
<dbReference type="InterPro" id="IPR051058">
    <property type="entry name" value="GDSL_Est/Lipase"/>
</dbReference>
<protein>
    <submittedName>
        <fullName evidence="3">Uncharacterized protein LOC107432851</fullName>
    </submittedName>
</protein>
<dbReference type="GeneID" id="107432851"/>
<evidence type="ECO:0000256" key="1">
    <source>
        <dbReference type="ARBA" id="ARBA00022801"/>
    </source>
</evidence>
<keyword evidence="2" id="KW-1185">Reference proteome</keyword>
<reference evidence="3" key="2">
    <citation type="submission" date="2025-08" db="UniProtKB">
        <authorList>
            <consortium name="RefSeq"/>
        </authorList>
    </citation>
    <scope>IDENTIFICATION</scope>
    <source>
        <tissue evidence="3">Seedling</tissue>
    </source>
</reference>
<evidence type="ECO:0000313" key="2">
    <source>
        <dbReference type="Proteomes" id="UP001652623"/>
    </source>
</evidence>
<organism evidence="2 3">
    <name type="scientific">Ziziphus jujuba</name>
    <name type="common">Chinese jujube</name>
    <name type="synonym">Ziziphus sativa</name>
    <dbReference type="NCBI Taxonomy" id="326968"/>
    <lineage>
        <taxon>Eukaryota</taxon>
        <taxon>Viridiplantae</taxon>
        <taxon>Streptophyta</taxon>
        <taxon>Embryophyta</taxon>
        <taxon>Tracheophyta</taxon>
        <taxon>Spermatophyta</taxon>
        <taxon>Magnoliopsida</taxon>
        <taxon>eudicotyledons</taxon>
        <taxon>Gunneridae</taxon>
        <taxon>Pentapetalae</taxon>
        <taxon>rosids</taxon>
        <taxon>fabids</taxon>
        <taxon>Rosales</taxon>
        <taxon>Rhamnaceae</taxon>
        <taxon>Paliureae</taxon>
        <taxon>Ziziphus</taxon>
    </lineage>
</organism>
<reference evidence="2" key="1">
    <citation type="submission" date="2025-05" db="UniProtKB">
        <authorList>
            <consortium name="RefSeq"/>
        </authorList>
    </citation>
    <scope>NUCLEOTIDE SEQUENCE [LARGE SCALE GENOMIC DNA]</scope>
</reference>
<dbReference type="AlphaFoldDB" id="A0A6P4AS36"/>
<gene>
    <name evidence="3" type="primary">LOC107432851</name>
</gene>
<dbReference type="Gene3D" id="3.40.50.1110">
    <property type="entry name" value="SGNH hydrolase"/>
    <property type="match status" value="1"/>
</dbReference>
<dbReference type="PANTHER" id="PTHR45648:SF106">
    <property type="entry name" value="ANTHER-SPECIFIC PROLINE-RICH PROTEIN APG"/>
    <property type="match status" value="1"/>
</dbReference>
<accession>A0A6P4AS36</accession>
<sequence>MYVFGDSLVDVAEKVGVPVPPPYLSLLSEYRNNTVKFQTGVNFDSAGHSVTDKLLPKSIFAIIIGSIDIYTFAKSSNLRSIATPTKYVKSKANELAKPTEVVNKAVLIYFQNISMRVGALGCTPWQRVESESEECDVELNIMSHMYHYALTSHLKELQSNLKDFHYYTFNA</sequence>
<name>A0A6P4AS36_ZIZJJ</name>
<dbReference type="PANTHER" id="PTHR45648">
    <property type="entry name" value="GDSL LIPASE/ACYLHYDROLASE FAMILY PROTEIN (AFU_ORTHOLOGUE AFUA_4G14700)"/>
    <property type="match status" value="1"/>
</dbReference>
<evidence type="ECO:0000313" key="3">
    <source>
        <dbReference type="RefSeq" id="XP_015899543.3"/>
    </source>
</evidence>
<proteinExistence type="predicted"/>
<dbReference type="InParanoid" id="A0A6P4AS36"/>
<dbReference type="InterPro" id="IPR036514">
    <property type="entry name" value="SGNH_hydro_sf"/>
</dbReference>
<dbReference type="Proteomes" id="UP001652623">
    <property type="component" value="Chromosome 1"/>
</dbReference>
<dbReference type="RefSeq" id="XP_015899543.3">
    <property type="nucleotide sequence ID" value="XM_016044057.3"/>
</dbReference>
<dbReference type="KEGG" id="zju:107432851"/>
<keyword evidence="1" id="KW-0378">Hydrolase</keyword>